<organism evidence="2 3">
    <name type="scientific">Phycomyces blakesleeanus (strain ATCC 8743b / DSM 1359 / FGSC 10004 / NBRC 33097 / NRRL 1555)</name>
    <dbReference type="NCBI Taxonomy" id="763407"/>
    <lineage>
        <taxon>Eukaryota</taxon>
        <taxon>Fungi</taxon>
        <taxon>Fungi incertae sedis</taxon>
        <taxon>Mucoromycota</taxon>
        <taxon>Mucoromycotina</taxon>
        <taxon>Mucoromycetes</taxon>
        <taxon>Mucorales</taxon>
        <taxon>Phycomycetaceae</taxon>
        <taxon>Phycomyces</taxon>
    </lineage>
</organism>
<keyword evidence="3" id="KW-1185">Reference proteome</keyword>
<dbReference type="GeneID" id="28998564"/>
<dbReference type="RefSeq" id="XP_018283553.1">
    <property type="nucleotide sequence ID" value="XM_018437658.1"/>
</dbReference>
<dbReference type="PANTHER" id="PTHR46579:SF2">
    <property type="entry name" value="C2H2-TYPE DOMAIN-CONTAINING PROTEIN"/>
    <property type="match status" value="1"/>
</dbReference>
<keyword evidence="1" id="KW-0812">Transmembrane</keyword>
<dbReference type="EMBL" id="KV441010">
    <property type="protein sequence ID" value="OAD65513.1"/>
    <property type="molecule type" value="Genomic_DNA"/>
</dbReference>
<keyword evidence="1" id="KW-1133">Transmembrane helix</keyword>
<sequence>MTPICKPTVRKECRCSISHEVTCNIISSAVSEPVNQEEDSFEFEQKDVEMNSELRNLNATNDILDIWTRNQPFSQTDCVFGLEDNVQYTSDTYEEEEEYEDESNVEMDNDEDSSLESISELNLIHQFIVISVALFVSLYVVDEGAVILIAIINKILQFLFDPFRLPVSIADLKRLAGFEALTSGVKKYVACSKCHAIYDNEAAPLCCTSPNFGTAKRMLERWVADGLIDSKKLIAMQKAVEKVVLPPDYTSLGTKIAKGFPYMKADEWKSWCLVYSPVVLRDVLPLPEFKNWIEFVNACRYFTKPSVSEEDIEKGHKCLEEFCKGCETLYDLDLLSPNMHLHLHLRQTMIDFGPIYGYWVFSFERYNSVLKNIKTNRRNRFELTFMRQFIEESWKGDFNLSITICGNEPLPLSALPLKTRPLSFMPKHEYDCLVGYYQAAYKNPQISGCKDVIDDSPFVGDWIEIVKSVDLLGQSYKGCIGMNGRGSYIQAYFTERTGSEHAYVGEIQYLFVHNFRPTVSSLTYRNPHSSQHVFAFVKWFKSTLDKTRELEGVELLQDEFYKQDFQSILPVHRILLTVAIVDYKTTKNVNKKLAIPLPKKIYY</sequence>
<keyword evidence="1" id="KW-0472">Membrane</keyword>
<gene>
    <name evidence="2" type="ORF">PHYBLDRAFT_176105</name>
</gene>
<dbReference type="InParanoid" id="A0A162TAG8"/>
<protein>
    <submittedName>
        <fullName evidence="2">Uncharacterized protein</fullName>
    </submittedName>
</protein>
<accession>A0A162TAG8</accession>
<evidence type="ECO:0000313" key="2">
    <source>
        <dbReference type="EMBL" id="OAD65513.1"/>
    </source>
</evidence>
<feature type="transmembrane region" description="Helical" evidence="1">
    <location>
        <begin position="127"/>
        <end position="152"/>
    </location>
</feature>
<evidence type="ECO:0000313" key="3">
    <source>
        <dbReference type="Proteomes" id="UP000077315"/>
    </source>
</evidence>
<dbReference type="OrthoDB" id="3263820at2759"/>
<evidence type="ECO:0000256" key="1">
    <source>
        <dbReference type="SAM" id="Phobius"/>
    </source>
</evidence>
<dbReference type="PANTHER" id="PTHR46579">
    <property type="entry name" value="F5/8 TYPE C DOMAIN-CONTAINING PROTEIN-RELATED"/>
    <property type="match status" value="1"/>
</dbReference>
<dbReference type="VEuPathDB" id="FungiDB:PHYBLDRAFT_176105"/>
<proteinExistence type="predicted"/>
<dbReference type="Proteomes" id="UP000077315">
    <property type="component" value="Unassembled WGS sequence"/>
</dbReference>
<dbReference type="AlphaFoldDB" id="A0A162TAG8"/>
<name>A0A162TAG8_PHYB8</name>
<reference evidence="3" key="1">
    <citation type="submission" date="2015-06" db="EMBL/GenBank/DDBJ databases">
        <title>Expansion of signal transduction pathways in fungi by whole-genome duplication.</title>
        <authorList>
            <consortium name="DOE Joint Genome Institute"/>
            <person name="Corrochano L.M."/>
            <person name="Kuo A."/>
            <person name="Marcet-Houben M."/>
            <person name="Polaino S."/>
            <person name="Salamov A."/>
            <person name="Villalobos J.M."/>
            <person name="Alvarez M.I."/>
            <person name="Avalos J."/>
            <person name="Benito E.P."/>
            <person name="Benoit I."/>
            <person name="Burger G."/>
            <person name="Camino L.P."/>
            <person name="Canovas D."/>
            <person name="Cerda-Olmedo E."/>
            <person name="Cheng J.-F."/>
            <person name="Dominguez A."/>
            <person name="Elias M."/>
            <person name="Eslava A.P."/>
            <person name="Glaser F."/>
            <person name="Grimwood J."/>
            <person name="Gutierrez G."/>
            <person name="Heitman J."/>
            <person name="Henrissat B."/>
            <person name="Iturriaga E.A."/>
            <person name="Lang B.F."/>
            <person name="Lavin J.L."/>
            <person name="Lee S."/>
            <person name="Li W."/>
            <person name="Lindquist E."/>
            <person name="Lopez-Garcia S."/>
            <person name="Luque E.M."/>
            <person name="Marcos A.T."/>
            <person name="Martin J."/>
            <person name="McCluskey K."/>
            <person name="Medina H.R."/>
            <person name="Miralles-Duran A."/>
            <person name="Miyazaki A."/>
            <person name="Munoz-Torres E."/>
            <person name="Oguiza J.A."/>
            <person name="Ohm R."/>
            <person name="Olmedo M."/>
            <person name="Orejas M."/>
            <person name="Ortiz-Castellanos L."/>
            <person name="Pisabarro A.G."/>
            <person name="Rodriguez-Romero J."/>
            <person name="Ruiz-Herrera J."/>
            <person name="Ruiz-Vazquez R."/>
            <person name="Sanz C."/>
            <person name="Schackwitz W."/>
            <person name="Schmutz J."/>
            <person name="Shahriari M."/>
            <person name="Shelest E."/>
            <person name="Silva-Franco F."/>
            <person name="Soanes D."/>
            <person name="Syed K."/>
            <person name="Tagua V.G."/>
            <person name="Talbot N.J."/>
            <person name="Thon M."/>
            <person name="De vries R.P."/>
            <person name="Wiebenga A."/>
            <person name="Yadav J.S."/>
            <person name="Braun E.L."/>
            <person name="Baker S."/>
            <person name="Garre V."/>
            <person name="Horwitz B."/>
            <person name="Torres-Martinez S."/>
            <person name="Idnurm A."/>
            <person name="Herrera-Estrella A."/>
            <person name="Gabaldon T."/>
            <person name="Grigoriev I.V."/>
        </authorList>
    </citation>
    <scope>NUCLEOTIDE SEQUENCE [LARGE SCALE GENOMIC DNA]</scope>
    <source>
        <strain evidence="3">NRRL 1555(-)</strain>
    </source>
</reference>